<dbReference type="GO" id="GO:0005634">
    <property type="term" value="C:nucleus"/>
    <property type="evidence" value="ECO:0007669"/>
    <property type="project" value="UniProtKB-SubCell"/>
</dbReference>
<reference evidence="10 11" key="1">
    <citation type="submission" date="2025-04" db="UniProtKB">
        <authorList>
            <consortium name="RefSeq"/>
        </authorList>
    </citation>
    <scope>IDENTIFICATION</scope>
</reference>
<evidence type="ECO:0000256" key="5">
    <source>
        <dbReference type="ARBA" id="ARBA00022839"/>
    </source>
</evidence>
<evidence type="ECO:0000259" key="8">
    <source>
        <dbReference type="SMART" id="SM00479"/>
    </source>
</evidence>
<keyword evidence="5 10" id="KW-0269">Exonuclease</keyword>
<accession>A0AAJ7FUK6</accession>
<sequence>MKTPTEKQLQRIEKKRKKMAALLEITKLNDKDREARAHKQAEMDIGHASDSSSSSGTINGESPSRKRPCSRPLEDLNPESIKNENVKSLDIIKEPDSLSNKKPRLSGEEYIKMKQELRERSNKLKAIPRFRLKAVGDNASLCINLKSEERIPIFLSDIQHLLMYSLLGHHSPYLPARWCHLEKYNKVSHTVVLVIEGLSLYHFMAYESMFSNITTNLEHRLELVTPAAYGGSIVEELAAVPLTGTQSDRLIKLTWLISEFGSLEAALQRTGDLVKLLKAVFPMKPATTSDGKELSEEAYKDVPVTDKFPRTQLLLSPWQLVEENYPLPLAGVLATKYHDYIMTKDMYVEATPKSPMYGLDCEMCRTTTGLLELTRITLVDESMKILYDTLVKPENKIIDYLTRFSGITEKMLEDVTTTLSDVQNTLKTILPADAILVGQSLNSDLHTLKMMHPYIIDTSVIFNITGDRYRKTKLQVLAREFLSEAIQQGKAGHCSSEDAKASLKLAQLKLANSVNYGDAVLTGQRDLELLKMSTHKQPGQKILDKTELRKYATSIFNHVTKNQKSAAIVGSDDVMNEYSRYLKTSSLSVMDDTNFDANDQVRLVLADSCKGAVTRASQIAMEHAFTLCHVQVPGEDLETERLTKTFSSVNKWVDKLWQHTAQNGLVCVVFGGQTKASNGACFLNIKKDLVHAKALAKA</sequence>
<dbReference type="RefSeq" id="XP_024947425.1">
    <property type="nucleotide sequence ID" value="XM_025091657.1"/>
</dbReference>
<dbReference type="KEGG" id="ccin:107274423"/>
<keyword evidence="9" id="KW-1185">Reference proteome</keyword>
<dbReference type="Pfam" id="PF00929">
    <property type="entry name" value="RNase_T"/>
    <property type="match status" value="1"/>
</dbReference>
<evidence type="ECO:0000256" key="7">
    <source>
        <dbReference type="SAM" id="MobiDB-lite"/>
    </source>
</evidence>
<dbReference type="AlphaFoldDB" id="A0AAJ7FUK6"/>
<evidence type="ECO:0000313" key="11">
    <source>
        <dbReference type="RefSeq" id="XP_015609046.1"/>
    </source>
</evidence>
<dbReference type="InterPro" id="IPR012337">
    <property type="entry name" value="RNaseH-like_sf"/>
</dbReference>
<dbReference type="RefSeq" id="XP_015609045.1">
    <property type="nucleotide sequence ID" value="XM_015753559.2"/>
</dbReference>
<dbReference type="CDD" id="cd06145">
    <property type="entry name" value="REX1_like"/>
    <property type="match status" value="1"/>
</dbReference>
<dbReference type="SUPFAM" id="SSF53098">
    <property type="entry name" value="Ribonuclease H-like"/>
    <property type="match status" value="1"/>
</dbReference>
<dbReference type="Gene3D" id="3.30.420.10">
    <property type="entry name" value="Ribonuclease H-like superfamily/Ribonuclease H"/>
    <property type="match status" value="1"/>
</dbReference>
<evidence type="ECO:0000256" key="4">
    <source>
        <dbReference type="ARBA" id="ARBA00022801"/>
    </source>
</evidence>
<feature type="compositionally biased region" description="Basic and acidic residues" evidence="7">
    <location>
        <begin position="27"/>
        <end position="47"/>
    </location>
</feature>
<evidence type="ECO:0000256" key="2">
    <source>
        <dbReference type="ARBA" id="ARBA00006357"/>
    </source>
</evidence>
<keyword evidence="6" id="KW-0539">Nucleus</keyword>
<dbReference type="RefSeq" id="XP_015609046.1">
    <property type="nucleotide sequence ID" value="XM_015753560.2"/>
</dbReference>
<dbReference type="GO" id="GO:0003676">
    <property type="term" value="F:nucleic acid binding"/>
    <property type="evidence" value="ECO:0007669"/>
    <property type="project" value="InterPro"/>
</dbReference>
<dbReference type="PANTHER" id="PTHR12801:SF82">
    <property type="entry name" value="RNA EXONUCLEASE 5"/>
    <property type="match status" value="1"/>
</dbReference>
<keyword evidence="4" id="KW-0378">Hydrolase</keyword>
<evidence type="ECO:0000313" key="12">
    <source>
        <dbReference type="RefSeq" id="XP_015609047.1"/>
    </source>
</evidence>
<dbReference type="Proteomes" id="UP000694920">
    <property type="component" value="Unplaced"/>
</dbReference>
<evidence type="ECO:0000313" key="9">
    <source>
        <dbReference type="Proteomes" id="UP000694920"/>
    </source>
</evidence>
<dbReference type="RefSeq" id="XP_015609048.1">
    <property type="nucleotide sequence ID" value="XM_015753562.2"/>
</dbReference>
<evidence type="ECO:0000256" key="6">
    <source>
        <dbReference type="ARBA" id="ARBA00023242"/>
    </source>
</evidence>
<keyword evidence="3" id="KW-0540">Nuclease</keyword>
<evidence type="ECO:0000313" key="15">
    <source>
        <dbReference type="RefSeq" id="XP_024947425.1"/>
    </source>
</evidence>
<dbReference type="CTD" id="81691"/>
<dbReference type="FunFam" id="3.30.420.10:FF:000019">
    <property type="entry name" value="RNA exonuclease NEF-sp"/>
    <property type="match status" value="1"/>
</dbReference>
<dbReference type="RefSeq" id="XP_015609049.1">
    <property type="nucleotide sequence ID" value="XM_015753563.2"/>
</dbReference>
<dbReference type="PANTHER" id="PTHR12801">
    <property type="entry name" value="RNA EXONUCLEASE REXO1 / RECO3 FAMILY MEMBER-RELATED"/>
    <property type="match status" value="1"/>
</dbReference>
<evidence type="ECO:0000313" key="10">
    <source>
        <dbReference type="RefSeq" id="XP_015609045.1"/>
    </source>
</evidence>
<evidence type="ECO:0000313" key="13">
    <source>
        <dbReference type="RefSeq" id="XP_015609048.1"/>
    </source>
</evidence>
<feature type="compositionally biased region" description="Low complexity" evidence="7">
    <location>
        <begin position="48"/>
        <end position="62"/>
    </location>
</feature>
<dbReference type="GO" id="GO:0004527">
    <property type="term" value="F:exonuclease activity"/>
    <property type="evidence" value="ECO:0007669"/>
    <property type="project" value="UniProtKB-KW"/>
</dbReference>
<dbReference type="InterPro" id="IPR047021">
    <property type="entry name" value="REXO1/3/4-like"/>
</dbReference>
<comment type="subcellular location">
    <subcellularLocation>
        <location evidence="1">Nucleus</location>
    </subcellularLocation>
</comment>
<evidence type="ECO:0000256" key="1">
    <source>
        <dbReference type="ARBA" id="ARBA00004123"/>
    </source>
</evidence>
<name>A0AAJ7FUK6_CEPCN</name>
<organism evidence="9 12">
    <name type="scientific">Cephus cinctus</name>
    <name type="common">Wheat stem sawfly</name>
    <dbReference type="NCBI Taxonomy" id="211228"/>
    <lineage>
        <taxon>Eukaryota</taxon>
        <taxon>Metazoa</taxon>
        <taxon>Ecdysozoa</taxon>
        <taxon>Arthropoda</taxon>
        <taxon>Hexapoda</taxon>
        <taxon>Insecta</taxon>
        <taxon>Pterygota</taxon>
        <taxon>Neoptera</taxon>
        <taxon>Endopterygota</taxon>
        <taxon>Hymenoptera</taxon>
        <taxon>Cephoidea</taxon>
        <taxon>Cephidae</taxon>
        <taxon>Cephus</taxon>
    </lineage>
</organism>
<comment type="similarity">
    <text evidence="2">Belongs to the REXO1/REXO3 family.</text>
</comment>
<dbReference type="GeneID" id="107274423"/>
<dbReference type="InterPro" id="IPR036397">
    <property type="entry name" value="RNaseH_sf"/>
</dbReference>
<feature type="domain" description="Exonuclease" evidence="8">
    <location>
        <begin position="355"/>
        <end position="515"/>
    </location>
</feature>
<dbReference type="InterPro" id="IPR013520">
    <property type="entry name" value="Ribonucl_H"/>
</dbReference>
<protein>
    <submittedName>
        <fullName evidence="10 11">RNA exonuclease 1 isoform X1</fullName>
    </submittedName>
</protein>
<dbReference type="InterPro" id="IPR034922">
    <property type="entry name" value="REX1-like_exo"/>
</dbReference>
<dbReference type="SMART" id="SM00479">
    <property type="entry name" value="EXOIII"/>
    <property type="match status" value="1"/>
</dbReference>
<gene>
    <name evidence="10 11 12 13 14 15" type="primary">LOC107274423</name>
</gene>
<evidence type="ECO:0000313" key="14">
    <source>
        <dbReference type="RefSeq" id="XP_015609049.1"/>
    </source>
</evidence>
<evidence type="ECO:0000256" key="3">
    <source>
        <dbReference type="ARBA" id="ARBA00022722"/>
    </source>
</evidence>
<dbReference type="RefSeq" id="XP_015609047.1">
    <property type="nucleotide sequence ID" value="XM_015753561.2"/>
</dbReference>
<proteinExistence type="inferred from homology"/>
<feature type="region of interest" description="Disordered" evidence="7">
    <location>
        <begin position="24"/>
        <end position="80"/>
    </location>
</feature>